<evidence type="ECO:0000313" key="3">
    <source>
        <dbReference type="Proteomes" id="UP000001861"/>
    </source>
</evidence>
<dbReference type="PANTHER" id="PTHR43550">
    <property type="entry name" value="3-KETODIHYDROSPHINGOSINE REDUCTASE"/>
    <property type="match status" value="1"/>
</dbReference>
<dbReference type="FunCoup" id="A8NKJ4">
    <property type="interactions" value="113"/>
</dbReference>
<sequence length="319" mass="34838">MVFGLFSKKWNPDGKHVYIPGGSQGLGLALATLLVQRGAHVSIVARNQDRLNIALAEMEKCRQTPSQILQARSHSLSTAQGAKAALEAICAAHNGEAPDAVLTCAGSSKPMFFLEMTEGDLANGMTNGYWVQAWTAWAAAKKMAQQKKRGAKIVLVSSMLGYMSFVGWASYAPAKHALRALGDTLQSELMLYGIDVQVFFPPTMYSPGYDEENKTKPQLVKDIEGTDEGLTCEQAALAMFKGMERGDAHISGDILTSLFAASTRGATYRTNFLLEGLFDFVAYIATPVWRSSVDKQVLAHREEHERYLQQKGFFAQGAE</sequence>
<dbReference type="eggNOG" id="KOG1210">
    <property type="taxonomic scope" value="Eukaryota"/>
</dbReference>
<keyword evidence="1" id="KW-0812">Transmembrane</keyword>
<organism evidence="2 3">
    <name type="scientific">Coprinopsis cinerea (strain Okayama-7 / 130 / ATCC MYA-4618 / FGSC 9003)</name>
    <name type="common">Inky cap fungus</name>
    <name type="synonym">Hormographiella aspergillata</name>
    <dbReference type="NCBI Taxonomy" id="240176"/>
    <lineage>
        <taxon>Eukaryota</taxon>
        <taxon>Fungi</taxon>
        <taxon>Dikarya</taxon>
        <taxon>Basidiomycota</taxon>
        <taxon>Agaricomycotina</taxon>
        <taxon>Agaricomycetes</taxon>
        <taxon>Agaricomycetidae</taxon>
        <taxon>Agaricales</taxon>
        <taxon>Agaricineae</taxon>
        <taxon>Psathyrellaceae</taxon>
        <taxon>Coprinopsis</taxon>
    </lineage>
</organism>
<dbReference type="GO" id="GO:0030148">
    <property type="term" value="P:sphingolipid biosynthetic process"/>
    <property type="evidence" value="ECO:0007669"/>
    <property type="project" value="TreeGrafter"/>
</dbReference>
<keyword evidence="1" id="KW-0472">Membrane</keyword>
<keyword evidence="1" id="KW-1133">Transmembrane helix</keyword>
<evidence type="ECO:0000313" key="2">
    <source>
        <dbReference type="EMBL" id="EAU87444.1"/>
    </source>
</evidence>
<dbReference type="EMBL" id="AACS02000010">
    <property type="protein sequence ID" value="EAU87444.1"/>
    <property type="molecule type" value="Genomic_DNA"/>
</dbReference>
<dbReference type="InterPro" id="IPR002347">
    <property type="entry name" value="SDR_fam"/>
</dbReference>
<comment type="caution">
    <text evidence="2">The sequence shown here is derived from an EMBL/GenBank/DDBJ whole genome shotgun (WGS) entry which is preliminary data.</text>
</comment>
<dbReference type="Pfam" id="PF00106">
    <property type="entry name" value="adh_short"/>
    <property type="match status" value="1"/>
</dbReference>
<accession>A8NKJ4</accession>
<feature type="transmembrane region" description="Helical" evidence="1">
    <location>
        <begin position="151"/>
        <end position="171"/>
    </location>
</feature>
<dbReference type="PRINTS" id="PR00081">
    <property type="entry name" value="GDHRDH"/>
</dbReference>
<dbReference type="SUPFAM" id="SSF51735">
    <property type="entry name" value="NAD(P)-binding Rossmann-fold domains"/>
    <property type="match status" value="1"/>
</dbReference>
<evidence type="ECO:0000256" key="1">
    <source>
        <dbReference type="SAM" id="Phobius"/>
    </source>
</evidence>
<proteinExistence type="predicted"/>
<dbReference type="VEuPathDB" id="FungiDB:CC1G_02203"/>
<dbReference type="PANTHER" id="PTHR43550:SF3">
    <property type="entry name" value="3-KETODIHYDROSPHINGOSINE REDUCTASE"/>
    <property type="match status" value="1"/>
</dbReference>
<dbReference type="STRING" id="240176.A8NKJ4"/>
<dbReference type="Proteomes" id="UP000001861">
    <property type="component" value="Unassembled WGS sequence"/>
</dbReference>
<dbReference type="OMA" id="ICGVFEE"/>
<dbReference type="AlphaFoldDB" id="A8NKJ4"/>
<dbReference type="GO" id="GO:0005789">
    <property type="term" value="C:endoplasmic reticulum membrane"/>
    <property type="evidence" value="ECO:0007669"/>
    <property type="project" value="TreeGrafter"/>
</dbReference>
<dbReference type="KEGG" id="cci:CC1G_02203"/>
<dbReference type="Gene3D" id="3.40.50.720">
    <property type="entry name" value="NAD(P)-binding Rossmann-like Domain"/>
    <property type="match status" value="1"/>
</dbReference>
<keyword evidence="3" id="KW-1185">Reference proteome</keyword>
<dbReference type="GeneID" id="6010982"/>
<reference evidence="2 3" key="1">
    <citation type="journal article" date="2010" name="Proc. Natl. Acad. Sci. U.S.A.">
        <title>Insights into evolution of multicellular fungi from the assembled chromosomes of the mushroom Coprinopsis cinerea (Coprinus cinereus).</title>
        <authorList>
            <person name="Stajich J.E."/>
            <person name="Wilke S.K."/>
            <person name="Ahren D."/>
            <person name="Au C.H."/>
            <person name="Birren B.W."/>
            <person name="Borodovsky M."/>
            <person name="Burns C."/>
            <person name="Canback B."/>
            <person name="Casselton L.A."/>
            <person name="Cheng C.K."/>
            <person name="Deng J."/>
            <person name="Dietrich F.S."/>
            <person name="Fargo D.C."/>
            <person name="Farman M.L."/>
            <person name="Gathman A.C."/>
            <person name="Goldberg J."/>
            <person name="Guigo R."/>
            <person name="Hoegger P.J."/>
            <person name="Hooker J.B."/>
            <person name="Huggins A."/>
            <person name="James T.Y."/>
            <person name="Kamada T."/>
            <person name="Kilaru S."/>
            <person name="Kodira C."/>
            <person name="Kues U."/>
            <person name="Kupfer D."/>
            <person name="Kwan H.S."/>
            <person name="Lomsadze A."/>
            <person name="Li W."/>
            <person name="Lilly W.W."/>
            <person name="Ma L.J."/>
            <person name="Mackey A.J."/>
            <person name="Manning G."/>
            <person name="Martin F."/>
            <person name="Muraguchi H."/>
            <person name="Natvig D.O."/>
            <person name="Palmerini H."/>
            <person name="Ramesh M.A."/>
            <person name="Rehmeyer C.J."/>
            <person name="Roe B.A."/>
            <person name="Shenoy N."/>
            <person name="Stanke M."/>
            <person name="Ter-Hovhannisyan V."/>
            <person name="Tunlid A."/>
            <person name="Velagapudi R."/>
            <person name="Vision T.J."/>
            <person name="Zeng Q."/>
            <person name="Zolan M.E."/>
            <person name="Pukkila P.J."/>
        </authorList>
    </citation>
    <scope>NUCLEOTIDE SEQUENCE [LARGE SCALE GENOMIC DNA]</scope>
    <source>
        <strain evidence="3">Okayama-7 / 130 / ATCC MYA-4618 / FGSC 9003</strain>
    </source>
</reference>
<protein>
    <submittedName>
        <fullName evidence="2">Oxidoreductase</fullName>
    </submittedName>
</protein>
<dbReference type="GO" id="GO:0047560">
    <property type="term" value="F:3-dehydrosphinganine reductase activity"/>
    <property type="evidence" value="ECO:0007669"/>
    <property type="project" value="TreeGrafter"/>
</dbReference>
<dbReference type="RefSeq" id="XP_001834467.1">
    <property type="nucleotide sequence ID" value="XM_001834415.2"/>
</dbReference>
<dbReference type="InterPro" id="IPR036291">
    <property type="entry name" value="NAD(P)-bd_dom_sf"/>
</dbReference>
<dbReference type="OrthoDB" id="10267115at2759"/>
<dbReference type="InParanoid" id="A8NKJ4"/>
<name>A8NKJ4_COPC7</name>
<gene>
    <name evidence="2" type="ORF">CC1G_02203</name>
</gene>
<dbReference type="GO" id="GO:0006666">
    <property type="term" value="P:3-keto-sphinganine metabolic process"/>
    <property type="evidence" value="ECO:0007669"/>
    <property type="project" value="TreeGrafter"/>
</dbReference>